<proteinExistence type="predicted"/>
<evidence type="ECO:0000313" key="2">
    <source>
        <dbReference type="Proteomes" id="UP001055247"/>
    </source>
</evidence>
<name>A0AAV4ZSB3_9HYPH</name>
<accession>A0AAV4ZSB3</accession>
<keyword evidence="2" id="KW-1185">Reference proteome</keyword>
<sequence>MPRLRLAGPLLALKSRLPPCSVNPSPALRLFAPPPKPGPFLSVTSEPRMKASSPAEAWRVSISVFYGTPEDPAARVVLALSKFA</sequence>
<reference evidence="1" key="2">
    <citation type="submission" date="2021-08" db="EMBL/GenBank/DDBJ databases">
        <authorList>
            <person name="Tani A."/>
            <person name="Ola A."/>
            <person name="Ogura Y."/>
            <person name="Katsura K."/>
            <person name="Hayashi T."/>
        </authorList>
    </citation>
    <scope>NUCLEOTIDE SEQUENCE</scope>
    <source>
        <strain evidence="1">DSM 16372</strain>
    </source>
</reference>
<dbReference type="Proteomes" id="UP001055247">
    <property type="component" value="Unassembled WGS sequence"/>
</dbReference>
<comment type="caution">
    <text evidence="1">The sequence shown here is derived from an EMBL/GenBank/DDBJ whole genome shotgun (WGS) entry which is preliminary data.</text>
</comment>
<organism evidence="1 2">
    <name type="scientific">Methylobacterium hispanicum</name>
    <dbReference type="NCBI Taxonomy" id="270350"/>
    <lineage>
        <taxon>Bacteria</taxon>
        <taxon>Pseudomonadati</taxon>
        <taxon>Pseudomonadota</taxon>
        <taxon>Alphaproteobacteria</taxon>
        <taxon>Hyphomicrobiales</taxon>
        <taxon>Methylobacteriaceae</taxon>
        <taxon>Methylobacterium</taxon>
    </lineage>
</organism>
<protein>
    <submittedName>
        <fullName evidence="1">Uncharacterized protein</fullName>
    </submittedName>
</protein>
<dbReference type="AlphaFoldDB" id="A0AAV4ZSB3"/>
<gene>
    <name evidence="1" type="ORF">BHAOGJBA_4644</name>
</gene>
<evidence type="ECO:0000313" key="1">
    <source>
        <dbReference type="EMBL" id="GJD91097.1"/>
    </source>
</evidence>
<dbReference type="EMBL" id="BPQO01000024">
    <property type="protein sequence ID" value="GJD91097.1"/>
    <property type="molecule type" value="Genomic_DNA"/>
</dbReference>
<reference evidence="1" key="1">
    <citation type="journal article" date="2016" name="Front. Microbiol.">
        <title>Genome Sequence of the Piezophilic, Mesophilic Sulfate-Reducing Bacterium Desulfovibrio indicus J2T.</title>
        <authorList>
            <person name="Cao J."/>
            <person name="Maignien L."/>
            <person name="Shao Z."/>
            <person name="Alain K."/>
            <person name="Jebbar M."/>
        </authorList>
    </citation>
    <scope>NUCLEOTIDE SEQUENCE</scope>
    <source>
        <strain evidence="1">DSM 16372</strain>
    </source>
</reference>